<proteinExistence type="predicted"/>
<keyword evidence="2" id="KW-1185">Reference proteome</keyword>
<name>A0A0V1FXM8_TRIPS</name>
<evidence type="ECO:0000313" key="2">
    <source>
        <dbReference type="Proteomes" id="UP000054995"/>
    </source>
</evidence>
<accession>A0A0V1FXM8</accession>
<comment type="caution">
    <text evidence="1">The sequence shown here is derived from an EMBL/GenBank/DDBJ whole genome shotgun (WGS) entry which is preliminary data.</text>
</comment>
<dbReference type="AlphaFoldDB" id="A0A0V1FXM8"/>
<dbReference type="EMBL" id="JYDT01000019">
    <property type="protein sequence ID" value="KRY90639.1"/>
    <property type="molecule type" value="Genomic_DNA"/>
</dbReference>
<dbReference type="Proteomes" id="UP000054995">
    <property type="component" value="Unassembled WGS sequence"/>
</dbReference>
<protein>
    <submittedName>
        <fullName evidence="1">Uncharacterized protein</fullName>
    </submittedName>
</protein>
<evidence type="ECO:0000313" key="1">
    <source>
        <dbReference type="EMBL" id="KRY90639.1"/>
    </source>
</evidence>
<sequence length="64" mass="7481">MLPISEIAETCLILWIAASKTCLNGLFRNFRFEPRLTAKVKLQNRHQCEISLNVMSRDEMLRET</sequence>
<reference evidence="1 2" key="1">
    <citation type="submission" date="2015-01" db="EMBL/GenBank/DDBJ databases">
        <title>Evolution of Trichinella species and genotypes.</title>
        <authorList>
            <person name="Korhonen P.K."/>
            <person name="Edoardo P."/>
            <person name="Giuseppe L.R."/>
            <person name="Gasser R.B."/>
        </authorList>
    </citation>
    <scope>NUCLEOTIDE SEQUENCE [LARGE SCALE GENOMIC DNA]</scope>
    <source>
        <strain evidence="1">ISS470</strain>
    </source>
</reference>
<organism evidence="1 2">
    <name type="scientific">Trichinella pseudospiralis</name>
    <name type="common">Parasitic roundworm</name>
    <dbReference type="NCBI Taxonomy" id="6337"/>
    <lineage>
        <taxon>Eukaryota</taxon>
        <taxon>Metazoa</taxon>
        <taxon>Ecdysozoa</taxon>
        <taxon>Nematoda</taxon>
        <taxon>Enoplea</taxon>
        <taxon>Dorylaimia</taxon>
        <taxon>Trichinellida</taxon>
        <taxon>Trichinellidae</taxon>
        <taxon>Trichinella</taxon>
    </lineage>
</organism>
<gene>
    <name evidence="1" type="ORF">T4D_8678</name>
</gene>